<feature type="region of interest" description="Disordered" evidence="1">
    <location>
        <begin position="1"/>
        <end position="25"/>
    </location>
</feature>
<feature type="compositionally biased region" description="Basic and acidic residues" evidence="1">
    <location>
        <begin position="15"/>
        <end position="25"/>
    </location>
</feature>
<dbReference type="Proteomes" id="UP001374803">
    <property type="component" value="Chromosome"/>
</dbReference>
<keyword evidence="3" id="KW-1185">Reference proteome</keyword>
<evidence type="ECO:0000313" key="2">
    <source>
        <dbReference type="EMBL" id="WXB03753.1"/>
    </source>
</evidence>
<name>A0ABZ2KYU4_9BACT</name>
<dbReference type="RefSeq" id="WP_394833388.1">
    <property type="nucleotide sequence ID" value="NZ_CP089929.1"/>
</dbReference>
<proteinExistence type="predicted"/>
<reference evidence="2" key="1">
    <citation type="submission" date="2021-12" db="EMBL/GenBank/DDBJ databases">
        <title>Discovery of the Pendulisporaceae a myxobacterial family with distinct sporulation behavior and unique specialized metabolism.</title>
        <authorList>
            <person name="Garcia R."/>
            <person name="Popoff A."/>
            <person name="Bader C.D."/>
            <person name="Loehr J."/>
            <person name="Walesch S."/>
            <person name="Walt C."/>
            <person name="Boldt J."/>
            <person name="Bunk B."/>
            <person name="Haeckl F.J.F.P.J."/>
            <person name="Gunesch A.P."/>
            <person name="Birkelbach J."/>
            <person name="Nuebel U."/>
            <person name="Pietschmann T."/>
            <person name="Bach T."/>
            <person name="Mueller R."/>
        </authorList>
    </citation>
    <scope>NUCLEOTIDE SEQUENCE</scope>
    <source>
        <strain evidence="2">MSr11367</strain>
    </source>
</reference>
<organism evidence="2 3">
    <name type="scientific">Pendulispora rubella</name>
    <dbReference type="NCBI Taxonomy" id="2741070"/>
    <lineage>
        <taxon>Bacteria</taxon>
        <taxon>Pseudomonadati</taxon>
        <taxon>Myxococcota</taxon>
        <taxon>Myxococcia</taxon>
        <taxon>Myxococcales</taxon>
        <taxon>Sorangiineae</taxon>
        <taxon>Pendulisporaceae</taxon>
        <taxon>Pendulispora</taxon>
    </lineage>
</organism>
<evidence type="ECO:0000256" key="1">
    <source>
        <dbReference type="SAM" id="MobiDB-lite"/>
    </source>
</evidence>
<accession>A0ABZ2KYU4</accession>
<sequence>MTALEQMLETANGRSRSDKDAERPRLESAVREYAHGLTAGGVVPSHVPLEQTVQNVKDMVRYGFLVPCVLSGPEPCILFVPRSTSPELGGPFDPIALLGGRGLVFDNVASTS</sequence>
<gene>
    <name evidence="2" type="ORF">LVJ94_43470</name>
</gene>
<dbReference type="EMBL" id="CP089983">
    <property type="protein sequence ID" value="WXB03753.1"/>
    <property type="molecule type" value="Genomic_DNA"/>
</dbReference>
<protein>
    <submittedName>
        <fullName evidence="2">Uncharacterized protein</fullName>
    </submittedName>
</protein>
<evidence type="ECO:0000313" key="3">
    <source>
        <dbReference type="Proteomes" id="UP001374803"/>
    </source>
</evidence>